<dbReference type="AlphaFoldDB" id="A0A3R0X6S5"/>
<comment type="caution">
    <text evidence="2">The sequence shown here is derived from an EMBL/GenBank/DDBJ whole genome shotgun (WGS) entry which is preliminary data.</text>
</comment>
<proteinExistence type="predicted"/>
<sequence length="285" mass="32423">MAFNSRSNSSRQQELLARLSRLHITTFKPGEAIMAILHYFKDLHCPNCNRTSNFQLLQSSPLTERRPIGGERFKWVSSTKIFRGLFICSDCNSPLTMDICSRENGPSPVKPADDIYAFLNRLKLASVDSTTPSCFRVTIDMDNLGHDLDAYFTIIKKYPDAGDDIPDDLPELIYRHYVEYILGASSPSMIVTGCRNTLEAVCKDKTGSDGKLVNLINKMTETGVIPEALKQWAHTIRIFGNEAVHDSSKFFSHEEAMEIKNITRQLLEFIYSFPVRIERMRQSKK</sequence>
<feature type="domain" description="DUF4145" evidence="1">
    <location>
        <begin position="185"/>
        <end position="248"/>
    </location>
</feature>
<dbReference type="InterPro" id="IPR025285">
    <property type="entry name" value="DUF4145"/>
</dbReference>
<dbReference type="Pfam" id="PF13643">
    <property type="entry name" value="DUF4145"/>
    <property type="match status" value="1"/>
</dbReference>
<gene>
    <name evidence="2" type="ORF">DRU74_23095</name>
</gene>
<name>A0A3R0X6S5_SALET</name>
<dbReference type="EMBL" id="RVHM01000047">
    <property type="protein sequence ID" value="MLU99568.1"/>
    <property type="molecule type" value="Genomic_DNA"/>
</dbReference>
<evidence type="ECO:0000313" key="2">
    <source>
        <dbReference type="EMBL" id="MLU99568.1"/>
    </source>
</evidence>
<accession>A0A3R0X6S5</accession>
<organism evidence="2">
    <name type="scientific">Salmonella enterica I</name>
    <dbReference type="NCBI Taxonomy" id="59201"/>
    <lineage>
        <taxon>Bacteria</taxon>
        <taxon>Pseudomonadati</taxon>
        <taxon>Pseudomonadota</taxon>
        <taxon>Gammaproteobacteria</taxon>
        <taxon>Enterobacterales</taxon>
        <taxon>Enterobacteriaceae</taxon>
        <taxon>Salmonella</taxon>
    </lineage>
</organism>
<evidence type="ECO:0000259" key="1">
    <source>
        <dbReference type="Pfam" id="PF13643"/>
    </source>
</evidence>
<protein>
    <recommendedName>
        <fullName evidence="1">DUF4145 domain-containing protein</fullName>
    </recommendedName>
</protein>
<dbReference type="Proteomes" id="UP000885374">
    <property type="component" value="Unassembled WGS sequence"/>
</dbReference>
<reference evidence="2" key="1">
    <citation type="submission" date="2018-07" db="EMBL/GenBank/DDBJ databases">
        <authorList>
            <person name="Ashton P.M."/>
            <person name="Dallman T."/>
            <person name="Nair S."/>
            <person name="De Pinna E."/>
            <person name="Peters T."/>
            <person name="Grant K."/>
        </authorList>
    </citation>
    <scope>NUCLEOTIDE SEQUENCE [LARGE SCALE GENOMIC DNA]</scope>
    <source>
        <strain evidence="2">157339</strain>
    </source>
</reference>